<feature type="domain" description="Glutamine amidotransferase type-2" evidence="11">
    <location>
        <begin position="2"/>
        <end position="211"/>
    </location>
</feature>
<name>A0A1H6FVA4_THEAL</name>
<feature type="binding site" evidence="10">
    <location>
        <position position="287"/>
    </location>
    <ligand>
        <name>ATP</name>
        <dbReference type="ChEBI" id="CHEBI:30616"/>
    </ligand>
</feature>
<dbReference type="EC" id="6.3.5.4" evidence="3"/>
<comment type="catalytic activity">
    <reaction evidence="8">
        <text>L-aspartate + L-glutamine + ATP + H2O = L-asparagine + L-glutamate + AMP + diphosphate + H(+)</text>
        <dbReference type="Rhea" id="RHEA:12228"/>
        <dbReference type="ChEBI" id="CHEBI:15377"/>
        <dbReference type="ChEBI" id="CHEBI:15378"/>
        <dbReference type="ChEBI" id="CHEBI:29985"/>
        <dbReference type="ChEBI" id="CHEBI:29991"/>
        <dbReference type="ChEBI" id="CHEBI:30616"/>
        <dbReference type="ChEBI" id="CHEBI:33019"/>
        <dbReference type="ChEBI" id="CHEBI:58048"/>
        <dbReference type="ChEBI" id="CHEBI:58359"/>
        <dbReference type="ChEBI" id="CHEBI:456215"/>
        <dbReference type="EC" id="6.3.5.4"/>
    </reaction>
</comment>
<accession>A0A1H6FVA4</accession>
<evidence type="ECO:0000256" key="4">
    <source>
        <dbReference type="ARBA" id="ARBA00022741"/>
    </source>
</evidence>
<evidence type="ECO:0000256" key="6">
    <source>
        <dbReference type="ARBA" id="ARBA00022888"/>
    </source>
</evidence>
<evidence type="ECO:0000256" key="1">
    <source>
        <dbReference type="ARBA" id="ARBA00005187"/>
    </source>
</evidence>
<evidence type="ECO:0000256" key="2">
    <source>
        <dbReference type="ARBA" id="ARBA00005752"/>
    </source>
</evidence>
<evidence type="ECO:0000256" key="7">
    <source>
        <dbReference type="ARBA" id="ARBA00022962"/>
    </source>
</evidence>
<keyword evidence="7 9" id="KW-0315">Glutamine amidotransferase</keyword>
<dbReference type="NCBIfam" id="TIGR01536">
    <property type="entry name" value="asn_synth_AEB"/>
    <property type="match status" value="1"/>
</dbReference>
<dbReference type="PANTHER" id="PTHR43284:SF1">
    <property type="entry name" value="ASPARAGINE SYNTHETASE"/>
    <property type="match status" value="1"/>
</dbReference>
<dbReference type="OrthoDB" id="9763290at2"/>
<dbReference type="InterPro" id="IPR006426">
    <property type="entry name" value="Asn_synth_AEB"/>
</dbReference>
<feature type="binding site" evidence="10">
    <location>
        <position position="98"/>
    </location>
    <ligand>
        <name>L-glutamine</name>
        <dbReference type="ChEBI" id="CHEBI:58359"/>
    </ligand>
</feature>
<keyword evidence="9" id="KW-0028">Amino-acid biosynthesis</keyword>
<comment type="similarity">
    <text evidence="2">Belongs to the asparagine synthetase family.</text>
</comment>
<dbReference type="EMBL" id="FNWJ01000002">
    <property type="protein sequence ID" value="SEH13725.1"/>
    <property type="molecule type" value="Genomic_DNA"/>
</dbReference>
<evidence type="ECO:0000256" key="8">
    <source>
        <dbReference type="ARBA" id="ARBA00048741"/>
    </source>
</evidence>
<dbReference type="SUPFAM" id="SSF52402">
    <property type="entry name" value="Adenine nucleotide alpha hydrolases-like"/>
    <property type="match status" value="1"/>
</dbReference>
<feature type="binding site" evidence="10">
    <location>
        <position position="260"/>
    </location>
    <ligand>
        <name>ATP</name>
        <dbReference type="ChEBI" id="CHEBI:30616"/>
    </ligand>
</feature>
<protein>
    <recommendedName>
        <fullName evidence="3">asparagine synthase (glutamine-hydrolyzing)</fullName>
        <ecNumber evidence="3">6.3.5.4</ecNumber>
    </recommendedName>
</protein>
<dbReference type="InterPro" id="IPR029055">
    <property type="entry name" value="Ntn_hydrolases_N"/>
</dbReference>
<dbReference type="GO" id="GO:0006529">
    <property type="term" value="P:asparagine biosynthetic process"/>
    <property type="evidence" value="ECO:0007669"/>
    <property type="project" value="UniProtKB-KW"/>
</dbReference>
<reference evidence="13" key="1">
    <citation type="submission" date="2016-10" db="EMBL/GenBank/DDBJ databases">
        <authorList>
            <person name="Varghese N."/>
            <person name="Submissions S."/>
        </authorList>
    </citation>
    <scope>NUCLEOTIDE SEQUENCE [LARGE SCALE GENOMIC DNA]</scope>
    <source>
        <strain evidence="13">ATCC 35263</strain>
    </source>
</reference>
<evidence type="ECO:0000259" key="11">
    <source>
        <dbReference type="PROSITE" id="PS51278"/>
    </source>
</evidence>
<dbReference type="GO" id="GO:0004066">
    <property type="term" value="F:asparagine synthase (glutamine-hydrolyzing) activity"/>
    <property type="evidence" value="ECO:0007669"/>
    <property type="project" value="UniProtKB-EC"/>
</dbReference>
<dbReference type="GO" id="GO:0005524">
    <property type="term" value="F:ATP binding"/>
    <property type="evidence" value="ECO:0007669"/>
    <property type="project" value="UniProtKB-KW"/>
</dbReference>
<keyword evidence="13" id="KW-1185">Reference proteome</keyword>
<keyword evidence="5 10" id="KW-0067">ATP-binding</keyword>
<dbReference type="InterPro" id="IPR001962">
    <property type="entry name" value="Asn_synthase"/>
</dbReference>
<dbReference type="PANTHER" id="PTHR43284">
    <property type="entry name" value="ASPARAGINE SYNTHETASE (GLUTAMINE-HYDROLYZING)"/>
    <property type="match status" value="1"/>
</dbReference>
<comment type="pathway">
    <text evidence="1">Amino-acid biosynthesis; L-asparagine biosynthesis; L-asparagine from L-aspartate (L-Gln route): step 1/1.</text>
</comment>
<dbReference type="CDD" id="cd01991">
    <property type="entry name" value="Asn_synthase_B_C"/>
    <property type="match status" value="1"/>
</dbReference>
<dbReference type="Gene3D" id="3.40.50.620">
    <property type="entry name" value="HUPs"/>
    <property type="match status" value="2"/>
</dbReference>
<dbReference type="InterPro" id="IPR033738">
    <property type="entry name" value="AsnB_N"/>
</dbReference>
<dbReference type="Pfam" id="PF00733">
    <property type="entry name" value="Asn_synthase"/>
    <property type="match status" value="1"/>
</dbReference>
<dbReference type="STRING" id="29539.SAMN02745716_1283"/>
<organism evidence="12 13">
    <name type="scientific">Thermoleophilum album</name>
    <dbReference type="NCBI Taxonomy" id="29539"/>
    <lineage>
        <taxon>Bacteria</taxon>
        <taxon>Bacillati</taxon>
        <taxon>Actinomycetota</taxon>
        <taxon>Thermoleophilia</taxon>
        <taxon>Thermoleophilales</taxon>
        <taxon>Thermoleophilaceae</taxon>
        <taxon>Thermoleophilum</taxon>
    </lineage>
</organism>
<dbReference type="Gene3D" id="3.60.20.10">
    <property type="entry name" value="Glutamine Phosphoribosylpyrophosphate, subunit 1, domain 1"/>
    <property type="match status" value="1"/>
</dbReference>
<evidence type="ECO:0000313" key="13">
    <source>
        <dbReference type="Proteomes" id="UP000222056"/>
    </source>
</evidence>
<dbReference type="GO" id="GO:0005829">
    <property type="term" value="C:cytosol"/>
    <property type="evidence" value="ECO:0007669"/>
    <property type="project" value="TreeGrafter"/>
</dbReference>
<dbReference type="PIRSF" id="PIRSF001589">
    <property type="entry name" value="Asn_synthetase_glu-h"/>
    <property type="match status" value="1"/>
</dbReference>
<dbReference type="RefSeq" id="WP_093117467.1">
    <property type="nucleotide sequence ID" value="NZ_FNWJ01000002.1"/>
</dbReference>
<evidence type="ECO:0000256" key="3">
    <source>
        <dbReference type="ARBA" id="ARBA00012737"/>
    </source>
</evidence>
<dbReference type="Proteomes" id="UP000222056">
    <property type="component" value="Unassembled WGS sequence"/>
</dbReference>
<dbReference type="SUPFAM" id="SSF56235">
    <property type="entry name" value="N-terminal nucleophile aminohydrolases (Ntn hydrolases)"/>
    <property type="match status" value="1"/>
</dbReference>
<evidence type="ECO:0000256" key="10">
    <source>
        <dbReference type="PIRSR" id="PIRSR001589-2"/>
    </source>
</evidence>
<dbReference type="InterPro" id="IPR014729">
    <property type="entry name" value="Rossmann-like_a/b/a_fold"/>
</dbReference>
<evidence type="ECO:0000256" key="9">
    <source>
        <dbReference type="PIRSR" id="PIRSR001589-1"/>
    </source>
</evidence>
<dbReference type="Pfam" id="PF13537">
    <property type="entry name" value="GATase_7"/>
    <property type="match status" value="1"/>
</dbReference>
<proteinExistence type="inferred from homology"/>
<dbReference type="InterPro" id="IPR051786">
    <property type="entry name" value="ASN_synthetase/amidase"/>
</dbReference>
<dbReference type="InterPro" id="IPR017932">
    <property type="entry name" value="GATase_2_dom"/>
</dbReference>
<dbReference type="PROSITE" id="PS51278">
    <property type="entry name" value="GATASE_TYPE_2"/>
    <property type="match status" value="1"/>
</dbReference>
<keyword evidence="6 9" id="KW-0061">Asparagine biosynthesis</keyword>
<keyword evidence="4 10" id="KW-0547">Nucleotide-binding</keyword>
<evidence type="ECO:0000313" key="12">
    <source>
        <dbReference type="EMBL" id="SEH13725.1"/>
    </source>
</evidence>
<sequence length="648" mass="69929">MCGVGAILDPAGSFPEEVDRLMLAALRHRGPDGEGAATLGPVRLVHTRLAIVDPLGGAQPLRSEDGRVVAVVNGEIYNHLPLRKALEERGHRFTTGSDCEVVVHGYEEWGTDVFTRLNGIFAAALWDAAAQRLVLVRDPLGVKPLYWWSDGRRLLAASEIKALLAAGVPVGGIDHVALDHFLAWRFVPAPRTLFAGIRKLPATSLLVAVVGGPPRVSTYRRPPAAHFQDLDDQELAEELRNRLLDAVERQMMSDVPYGALLSGGVDSAAIVAAMAQRSSEPPQTFTIGFPGAGPTLDERTAARRTAELLGTRHHETSFTAGEMADAVAQAIAHLEEPCGIPSAPVLLELARFARRQVKVVLAGQGADEPHGGYRRHQAAFALRALTALPWPLGPLARGLARQAPRSPALRRLAALAGTRPTTAALGRLVEVAGPDLRRRLTGSLPTEAEVERAALVAEVAADVADRDLVEQALYVDTHLWLPDHLLIANDKMTMAAGLELRVPYLDLELLRFVERIPGRRRVRPRRGKYLHRLAVSGLLPQELVARPKHGFATPYERWLRAELGAEVERRYQPGAAVTELIDGEAVADLVRAHRSGRANYAQTLYCLLELAAWVDCFEHGYPPLAGAAAQAVGPEVAGPATEPGVAGP</sequence>
<dbReference type="CDD" id="cd00712">
    <property type="entry name" value="AsnB"/>
    <property type="match status" value="1"/>
</dbReference>
<gene>
    <name evidence="12" type="ORF">SAMN02745716_1283</name>
</gene>
<feature type="active site" description="For GATase activity" evidence="9">
    <location>
        <position position="2"/>
    </location>
</feature>
<dbReference type="AlphaFoldDB" id="A0A1H6FVA4"/>
<evidence type="ECO:0000256" key="5">
    <source>
        <dbReference type="ARBA" id="ARBA00022840"/>
    </source>
</evidence>